<dbReference type="EMBL" id="VIFX01000007">
    <property type="protein sequence ID" value="TQR87276.1"/>
    <property type="molecule type" value="Genomic_DNA"/>
</dbReference>
<dbReference type="RefSeq" id="WP_079924400.1">
    <property type="nucleotide sequence ID" value="NZ_VIFX01000007.1"/>
</dbReference>
<dbReference type="AlphaFoldDB" id="A0A544W4W2"/>
<comment type="caution">
    <text evidence="1">The sequence shown here is derived from an EMBL/GenBank/DDBJ whole genome shotgun (WGS) entry which is preliminary data.</text>
</comment>
<sequence>MTDHVPTKDDVAAVFAFAGLTVTPERVAEHYETYATTLALIRQASPTGLGETVPAVAFSANWD</sequence>
<organism evidence="1 2">
    <name type="scientific">Mycolicibacterium hodleri</name>
    <dbReference type="NCBI Taxonomy" id="49897"/>
    <lineage>
        <taxon>Bacteria</taxon>
        <taxon>Bacillati</taxon>
        <taxon>Actinomycetota</taxon>
        <taxon>Actinomycetes</taxon>
        <taxon>Mycobacteriales</taxon>
        <taxon>Mycobacteriaceae</taxon>
        <taxon>Mycolicibacterium</taxon>
    </lineage>
</organism>
<proteinExistence type="predicted"/>
<keyword evidence="2" id="KW-1185">Reference proteome</keyword>
<gene>
    <name evidence="1" type="ORF">D8S82_07800</name>
</gene>
<accession>A0A544W4W2</accession>
<evidence type="ECO:0000313" key="1">
    <source>
        <dbReference type="EMBL" id="TQR87276.1"/>
    </source>
</evidence>
<name>A0A544W4W2_9MYCO</name>
<evidence type="ECO:0000313" key="2">
    <source>
        <dbReference type="Proteomes" id="UP000315759"/>
    </source>
</evidence>
<protein>
    <submittedName>
        <fullName evidence="1">Uncharacterized protein</fullName>
    </submittedName>
</protein>
<dbReference type="Proteomes" id="UP000315759">
    <property type="component" value="Unassembled WGS sequence"/>
</dbReference>
<reference evidence="1 2" key="1">
    <citation type="submission" date="2018-10" db="EMBL/GenBank/DDBJ databases">
        <title>Draft genome of Mycobacterium hodleri strain B.</title>
        <authorList>
            <person name="Amande T.J."/>
            <person name="Mcgenity T.J."/>
        </authorList>
    </citation>
    <scope>NUCLEOTIDE SEQUENCE [LARGE SCALE GENOMIC DNA]</scope>
    <source>
        <strain evidence="1 2">B</strain>
    </source>
</reference>